<dbReference type="STRING" id="392500.Swoo_0918"/>
<feature type="domain" description="OmpR/PhoB-type" evidence="4">
    <location>
        <begin position="4"/>
        <end position="102"/>
    </location>
</feature>
<dbReference type="Proteomes" id="UP000002168">
    <property type="component" value="Chromosome"/>
</dbReference>
<dbReference type="PROSITE" id="PS51755">
    <property type="entry name" value="OMPR_PHOB"/>
    <property type="match status" value="1"/>
</dbReference>
<dbReference type="PANTHER" id="PTHR36842">
    <property type="entry name" value="PROTEIN TOLB HOMOLOG"/>
    <property type="match status" value="1"/>
</dbReference>
<evidence type="ECO:0000313" key="5">
    <source>
        <dbReference type="EMBL" id="ACA85211.1"/>
    </source>
</evidence>
<organism evidence="5 6">
    <name type="scientific">Shewanella woodyi (strain ATCC 51908 / MS32)</name>
    <dbReference type="NCBI Taxonomy" id="392500"/>
    <lineage>
        <taxon>Bacteria</taxon>
        <taxon>Pseudomonadati</taxon>
        <taxon>Pseudomonadota</taxon>
        <taxon>Gammaproteobacteria</taxon>
        <taxon>Alteromonadales</taxon>
        <taxon>Shewanellaceae</taxon>
        <taxon>Shewanella</taxon>
    </lineage>
</organism>
<evidence type="ECO:0000256" key="2">
    <source>
        <dbReference type="ARBA" id="ARBA00023125"/>
    </source>
</evidence>
<keyword evidence="2 3" id="KW-0238">DNA-binding</keyword>
<dbReference type="SUPFAM" id="SSF46894">
    <property type="entry name" value="C-terminal effector domain of the bipartite response regulators"/>
    <property type="match status" value="1"/>
</dbReference>
<protein>
    <submittedName>
        <fullName evidence="5">Transcriptional regulator, CadC</fullName>
    </submittedName>
</protein>
<dbReference type="GO" id="GO:0000160">
    <property type="term" value="P:phosphorelay signal transduction system"/>
    <property type="evidence" value="ECO:0007669"/>
    <property type="project" value="InterPro"/>
</dbReference>
<sequence length="725" mass="81705">MLKRTRYRLADKVVDPAQCTILSDGNLLKVELRAMQVLLCLINHAGEPVSRDMLLDEVWSGGEVSDNAINRIIGILRNQLGDNAKSPEFIKTLPKVGYVLIAPITLVKEVTKHEKFATEVIAGAELEVEESKRLVFKRSLFATLYQHAGKMSILMAGLLSLLLFSVYQISHNESSESPQYIKTELKRLTYLDGQELSPMLSSDGKYLTFAKRKLGEKNWRVGLMTLGNRKTYFLDDPFDSQSYPAFSPDGSKIAYLSFNRGGGCQINVVEVSEGEFGEISKITDCKSIIRSTSIAWHPSGKSIYYTDEDHQKEFLSEKMIFSIDITGKNKKQLSQPYSIGGGDYSISLSPNGRYLAVVRDVHWYKVQIMLLSLETGNWQKLFPLELALHSVAWSGDSESIIYRGKGNHLMRYNIELGEHIQITNILQPILSPISNPNGDIVAVLGKLFDGEIRKLNDSFDEPRDSSLFVNSKPVDKHYITSNGSDSRPSVSLDGKKLAFVSTRTGESQIWLKSQDGTERQLTYFKDINFIRHISFSGDGTKILGRNNHQAFIYDLTTNTVHFIDIQGEHELFNVAWGPDKKTIIASFDILGRSSLRLVDIKSGQISDVLAEEVEFGQFSNTGQLYFIKRAKDGLWTIENGETKLIHKDFNVMLDMSWTIVDQFVYNLAYREGRIDIDRIDLNTGEHVIMKFADAPLAQAIAVDREGSIYLGDYNESNTNIIKLDY</sequence>
<dbReference type="SUPFAM" id="SSF69304">
    <property type="entry name" value="Tricorn protease N-terminal domain"/>
    <property type="match status" value="1"/>
</dbReference>
<reference evidence="5 6" key="1">
    <citation type="submission" date="2008-02" db="EMBL/GenBank/DDBJ databases">
        <title>Complete sequence of Shewanella woodyi ATCC 51908.</title>
        <authorList>
            <consortium name="US DOE Joint Genome Institute"/>
            <person name="Copeland A."/>
            <person name="Lucas S."/>
            <person name="Lapidus A."/>
            <person name="Glavina del Rio T."/>
            <person name="Dalin E."/>
            <person name="Tice H."/>
            <person name="Bruce D."/>
            <person name="Goodwin L."/>
            <person name="Pitluck S."/>
            <person name="Sims D."/>
            <person name="Brettin T."/>
            <person name="Detter J.C."/>
            <person name="Han C."/>
            <person name="Kuske C.R."/>
            <person name="Schmutz J."/>
            <person name="Larimer F."/>
            <person name="Land M."/>
            <person name="Hauser L."/>
            <person name="Kyrpides N."/>
            <person name="Lykidis A."/>
            <person name="Zhao J.-S."/>
            <person name="Richardson P."/>
        </authorList>
    </citation>
    <scope>NUCLEOTIDE SEQUENCE [LARGE SCALE GENOMIC DNA]</scope>
    <source>
        <strain evidence="6">ATCC 51908 / MS32</strain>
    </source>
</reference>
<name>B1KFP5_SHEWM</name>
<evidence type="ECO:0000256" key="1">
    <source>
        <dbReference type="ARBA" id="ARBA00009820"/>
    </source>
</evidence>
<evidence type="ECO:0000256" key="3">
    <source>
        <dbReference type="PROSITE-ProRule" id="PRU01091"/>
    </source>
</evidence>
<dbReference type="InterPro" id="IPR001867">
    <property type="entry name" value="OmpR/PhoB-type_DNA-bd"/>
</dbReference>
<dbReference type="HOGENOM" id="CLU_023103_0_0_6"/>
<dbReference type="PANTHER" id="PTHR36842:SF1">
    <property type="entry name" value="PROTEIN TOLB"/>
    <property type="match status" value="1"/>
</dbReference>
<keyword evidence="6" id="KW-1185">Reference proteome</keyword>
<dbReference type="InterPro" id="IPR011042">
    <property type="entry name" value="6-blade_b-propeller_TolB-like"/>
</dbReference>
<dbReference type="GO" id="GO:0006355">
    <property type="term" value="P:regulation of DNA-templated transcription"/>
    <property type="evidence" value="ECO:0007669"/>
    <property type="project" value="InterPro"/>
</dbReference>
<dbReference type="Pfam" id="PF07676">
    <property type="entry name" value="PD40"/>
    <property type="match status" value="3"/>
</dbReference>
<gene>
    <name evidence="5" type="ordered locus">Swoo_0918</name>
</gene>
<dbReference type="EMBL" id="CP000961">
    <property type="protein sequence ID" value="ACA85211.1"/>
    <property type="molecule type" value="Genomic_DNA"/>
</dbReference>
<dbReference type="InterPro" id="IPR011659">
    <property type="entry name" value="WD40"/>
</dbReference>
<dbReference type="eggNOG" id="COG3710">
    <property type="taxonomic scope" value="Bacteria"/>
</dbReference>
<dbReference type="Gene3D" id="1.10.10.10">
    <property type="entry name" value="Winged helix-like DNA-binding domain superfamily/Winged helix DNA-binding domain"/>
    <property type="match status" value="1"/>
</dbReference>
<dbReference type="RefSeq" id="WP_012323558.1">
    <property type="nucleotide sequence ID" value="NC_010506.1"/>
</dbReference>
<evidence type="ECO:0000259" key="4">
    <source>
        <dbReference type="PROSITE" id="PS51755"/>
    </source>
</evidence>
<accession>B1KFP5</accession>
<feature type="DNA-binding region" description="OmpR/PhoB-type" evidence="3">
    <location>
        <begin position="4"/>
        <end position="102"/>
    </location>
</feature>
<dbReference type="GO" id="GO:0003677">
    <property type="term" value="F:DNA binding"/>
    <property type="evidence" value="ECO:0007669"/>
    <property type="project" value="UniProtKB-UniRule"/>
</dbReference>
<dbReference type="KEGG" id="swd:Swoo_0918"/>
<dbReference type="CDD" id="cd00383">
    <property type="entry name" value="trans_reg_C"/>
    <property type="match status" value="1"/>
</dbReference>
<dbReference type="eggNOG" id="COG0823">
    <property type="taxonomic scope" value="Bacteria"/>
</dbReference>
<dbReference type="InterPro" id="IPR016032">
    <property type="entry name" value="Sig_transdc_resp-reg_C-effctor"/>
</dbReference>
<dbReference type="AlphaFoldDB" id="B1KFP5"/>
<dbReference type="Gene3D" id="2.120.10.30">
    <property type="entry name" value="TolB, C-terminal domain"/>
    <property type="match status" value="2"/>
</dbReference>
<dbReference type="Pfam" id="PF00486">
    <property type="entry name" value="Trans_reg_C"/>
    <property type="match status" value="1"/>
</dbReference>
<evidence type="ECO:0000313" key="6">
    <source>
        <dbReference type="Proteomes" id="UP000002168"/>
    </source>
</evidence>
<comment type="similarity">
    <text evidence="1">Belongs to the TolB family.</text>
</comment>
<dbReference type="SUPFAM" id="SSF82171">
    <property type="entry name" value="DPP6 N-terminal domain-like"/>
    <property type="match status" value="1"/>
</dbReference>
<dbReference type="InterPro" id="IPR036388">
    <property type="entry name" value="WH-like_DNA-bd_sf"/>
</dbReference>
<proteinExistence type="inferred from homology"/>
<dbReference type="SMART" id="SM00862">
    <property type="entry name" value="Trans_reg_C"/>
    <property type="match status" value="1"/>
</dbReference>